<dbReference type="Proteomes" id="UP000186817">
    <property type="component" value="Unassembled WGS sequence"/>
</dbReference>
<sequence>MEEEPRQPTAVETSSTSIPTVPMELEATEPAMDTTDLIDHKRKGPESRTVVIGSESKNQRTEALVLATLSNCDLNVEDYVRQYSWMASRGRKHKTGFPNQLVTACNMPIFSLLDAYMNKCLYTTLPVEPPVVGKTLVSLPGSVYSSFLVNLQDGCSFKVDTDTDNITEDEIYPIWDQVEEADKKEADCASTTATRLSQRIVLSTAATNEMDCESFDVSGAFLKGFMFEKIRQILRSKGVVSPVRNVVVIPPANVWRHLAQADPSFDVGSDFASFGLACDKPAYGLNDAPLAWQLCLHVFLKKHGGFPSLMDENLFIWKSPHPENKLKALVSAHVDDLATAAMKSFLTWLYNLLVKEFGSVTRQVMPFDHRGCRYERTEDGYKMTQTHFAEKLSEVVIPDAKKDHESLLDLISEVALLQSQVTKAKIEHLRMANRVVQKAKHGDYINLGLHYCFLKGPLRLMCTRDASSANKDRNYAQEGILVVLCEDGLNIDVNDYKLEASDALAMALGGKANVLWSRGAKAKRVSYSTSHAETLAAIGGLETVSLVTIRLSELYYPVFDYVKVRGVVRIFRCWHRSPQCGQLKQATSVRTVVENRVLKCCADTCGELWNFMGRSDRIHWQGECCSEKNIIIGSERYFMCQSVLSNDTVKEEVRRLELPPSDPGIASFVGENEELQWTELGAKSLNPAAWAVPGKIVHDSFLRVQPLTFSQGLKMGFWRIAKTRIPKTKMPGASLLQGKSRPNGDSPCHVVAASCPETMIQQHWRACGKKNGLKIIDELPQIVRADAGKLQKTEGVVELESCNQASDSATAFLWADNKCYHITDKQVDQKTGQWETIDPCDWEDEPGNEVDRVSMFRSCDGKSCEKVTPDSDCVVNKAES</sequence>
<organism evidence="2 3">
    <name type="scientific">Symbiodinium microadriaticum</name>
    <name type="common">Dinoflagellate</name>
    <name type="synonym">Zooxanthella microadriatica</name>
    <dbReference type="NCBI Taxonomy" id="2951"/>
    <lineage>
        <taxon>Eukaryota</taxon>
        <taxon>Sar</taxon>
        <taxon>Alveolata</taxon>
        <taxon>Dinophyceae</taxon>
        <taxon>Suessiales</taxon>
        <taxon>Symbiodiniaceae</taxon>
        <taxon>Symbiodinium</taxon>
    </lineage>
</organism>
<accession>A0A1Q9ELU1</accession>
<evidence type="ECO:0000313" key="2">
    <source>
        <dbReference type="EMBL" id="OLQ08367.1"/>
    </source>
</evidence>
<protein>
    <recommendedName>
        <fullName evidence="4">Copia protein</fullName>
    </recommendedName>
</protein>
<dbReference type="OrthoDB" id="412979at2759"/>
<dbReference type="AlphaFoldDB" id="A0A1Q9ELU1"/>
<evidence type="ECO:0008006" key="4">
    <source>
        <dbReference type="Google" id="ProtNLM"/>
    </source>
</evidence>
<comment type="caution">
    <text evidence="2">The sequence shown here is derived from an EMBL/GenBank/DDBJ whole genome shotgun (WGS) entry which is preliminary data.</text>
</comment>
<dbReference type="EMBL" id="LSRX01000119">
    <property type="protein sequence ID" value="OLQ08367.1"/>
    <property type="molecule type" value="Genomic_DNA"/>
</dbReference>
<feature type="compositionally biased region" description="Polar residues" evidence="1">
    <location>
        <begin position="10"/>
        <end position="19"/>
    </location>
</feature>
<reference evidence="2 3" key="1">
    <citation type="submission" date="2016-02" db="EMBL/GenBank/DDBJ databases">
        <title>Genome analysis of coral dinoflagellate symbionts highlights evolutionary adaptations to a symbiotic lifestyle.</title>
        <authorList>
            <person name="Aranda M."/>
            <person name="Li Y."/>
            <person name="Liew Y.J."/>
            <person name="Baumgarten S."/>
            <person name="Simakov O."/>
            <person name="Wilson M."/>
            <person name="Piel J."/>
            <person name="Ashoor H."/>
            <person name="Bougouffa S."/>
            <person name="Bajic V.B."/>
            <person name="Ryu T."/>
            <person name="Ravasi T."/>
            <person name="Bayer T."/>
            <person name="Micklem G."/>
            <person name="Kim H."/>
            <person name="Bhak J."/>
            <person name="Lajeunesse T.C."/>
            <person name="Voolstra C.R."/>
        </authorList>
    </citation>
    <scope>NUCLEOTIDE SEQUENCE [LARGE SCALE GENOMIC DNA]</scope>
    <source>
        <strain evidence="2 3">CCMP2467</strain>
    </source>
</reference>
<gene>
    <name evidence="2" type="ORF">AK812_SmicGene8154</name>
</gene>
<evidence type="ECO:0000313" key="3">
    <source>
        <dbReference type="Proteomes" id="UP000186817"/>
    </source>
</evidence>
<evidence type="ECO:0000256" key="1">
    <source>
        <dbReference type="SAM" id="MobiDB-lite"/>
    </source>
</evidence>
<proteinExistence type="predicted"/>
<keyword evidence="3" id="KW-1185">Reference proteome</keyword>
<feature type="region of interest" description="Disordered" evidence="1">
    <location>
        <begin position="1"/>
        <end position="31"/>
    </location>
</feature>
<name>A0A1Q9ELU1_SYMMI</name>